<feature type="domain" description="HTH luxR-type" evidence="6">
    <location>
        <begin position="146"/>
        <end position="211"/>
    </location>
</feature>
<dbReference type="PANTHER" id="PTHR43214">
    <property type="entry name" value="TWO-COMPONENT RESPONSE REGULATOR"/>
    <property type="match status" value="1"/>
</dbReference>
<gene>
    <name evidence="8" type="ORF">PY091_01625</name>
</gene>
<keyword evidence="3" id="KW-0238">DNA-binding</keyword>
<dbReference type="PROSITE" id="PS50110">
    <property type="entry name" value="RESPONSE_REGULATORY"/>
    <property type="match status" value="1"/>
</dbReference>
<dbReference type="EMBL" id="JARFVA010000001">
    <property type="protein sequence ID" value="MDF0705895.1"/>
    <property type="molecule type" value="Genomic_DNA"/>
</dbReference>
<keyword evidence="1 5" id="KW-0597">Phosphoprotein</keyword>
<dbReference type="RefSeq" id="WP_275648008.1">
    <property type="nucleotide sequence ID" value="NZ_JARFVA010000001.1"/>
</dbReference>
<evidence type="ECO:0000256" key="1">
    <source>
        <dbReference type="ARBA" id="ARBA00022553"/>
    </source>
</evidence>
<protein>
    <submittedName>
        <fullName evidence="8">Response regulator transcription factor</fullName>
    </submittedName>
</protein>
<reference evidence="8 9" key="1">
    <citation type="submission" date="2023-03" db="EMBL/GenBank/DDBJ databases">
        <title>Muricauda XX sp. nov. and Muricauda XXX sp. nov., two novel species isolated from Okinawa Trough.</title>
        <authorList>
            <person name="Cao W."/>
            <person name="Deng X."/>
        </authorList>
    </citation>
    <scope>NUCLEOTIDE SEQUENCE [LARGE SCALE GENOMIC DNA]</scope>
    <source>
        <strain evidence="8 9">81s02</strain>
    </source>
</reference>
<dbReference type="SUPFAM" id="SSF52172">
    <property type="entry name" value="CheY-like"/>
    <property type="match status" value="1"/>
</dbReference>
<evidence type="ECO:0000256" key="2">
    <source>
        <dbReference type="ARBA" id="ARBA00023015"/>
    </source>
</evidence>
<dbReference type="Proteomes" id="UP001217083">
    <property type="component" value="Unassembled WGS sequence"/>
</dbReference>
<dbReference type="PANTHER" id="PTHR43214:SF41">
    <property type="entry name" value="NITRATE_NITRITE RESPONSE REGULATOR PROTEIN NARP"/>
    <property type="match status" value="1"/>
</dbReference>
<accession>A0ABT5XJ29</accession>
<evidence type="ECO:0000256" key="4">
    <source>
        <dbReference type="ARBA" id="ARBA00023163"/>
    </source>
</evidence>
<evidence type="ECO:0000259" key="6">
    <source>
        <dbReference type="PROSITE" id="PS50043"/>
    </source>
</evidence>
<dbReference type="PROSITE" id="PS50043">
    <property type="entry name" value="HTH_LUXR_2"/>
    <property type="match status" value="1"/>
</dbReference>
<organism evidence="8 9">
    <name type="scientific">Flagellimonas okinawensis</name>
    <dbReference type="NCBI Taxonomy" id="3031324"/>
    <lineage>
        <taxon>Bacteria</taxon>
        <taxon>Pseudomonadati</taxon>
        <taxon>Bacteroidota</taxon>
        <taxon>Flavobacteriia</taxon>
        <taxon>Flavobacteriales</taxon>
        <taxon>Flavobacteriaceae</taxon>
        <taxon>Flagellimonas</taxon>
    </lineage>
</organism>
<keyword evidence="2" id="KW-0805">Transcription regulation</keyword>
<dbReference type="InterPro" id="IPR016032">
    <property type="entry name" value="Sig_transdc_resp-reg_C-effctor"/>
</dbReference>
<dbReference type="CDD" id="cd17535">
    <property type="entry name" value="REC_NarL-like"/>
    <property type="match status" value="1"/>
</dbReference>
<dbReference type="Pfam" id="PF00072">
    <property type="entry name" value="Response_reg"/>
    <property type="match status" value="1"/>
</dbReference>
<sequence>MINVFIIDDHQMVIEGFKLLLQNEVEIKVVGSELDAKKALQLLPEINPDVILLDINMPELNGIDACKKITKLGLASKVIAITMHKESSLIRQMLNNGAKGYVLKNAGKKELVEAIKSVFEGKTYLDETSKEIVFNMMTNDKKIKETSSLFPKLSRREKEVLQLILDEHTTQEIADKLFISFGTVETHRRNMLIKTGTRNTAGLVKVAMEYSLHT</sequence>
<evidence type="ECO:0000256" key="3">
    <source>
        <dbReference type="ARBA" id="ARBA00023125"/>
    </source>
</evidence>
<dbReference type="InterPro" id="IPR001789">
    <property type="entry name" value="Sig_transdc_resp-reg_receiver"/>
</dbReference>
<name>A0ABT5XJ29_9FLAO</name>
<evidence type="ECO:0000256" key="5">
    <source>
        <dbReference type="PROSITE-ProRule" id="PRU00169"/>
    </source>
</evidence>
<dbReference type="SUPFAM" id="SSF46894">
    <property type="entry name" value="C-terminal effector domain of the bipartite response regulators"/>
    <property type="match status" value="1"/>
</dbReference>
<comment type="caution">
    <text evidence="8">The sequence shown here is derived from an EMBL/GenBank/DDBJ whole genome shotgun (WGS) entry which is preliminary data.</text>
</comment>
<feature type="domain" description="Response regulatory" evidence="7">
    <location>
        <begin position="3"/>
        <end position="119"/>
    </location>
</feature>
<evidence type="ECO:0000313" key="9">
    <source>
        <dbReference type="Proteomes" id="UP001217083"/>
    </source>
</evidence>
<evidence type="ECO:0000259" key="7">
    <source>
        <dbReference type="PROSITE" id="PS50110"/>
    </source>
</evidence>
<dbReference type="InterPro" id="IPR011006">
    <property type="entry name" value="CheY-like_superfamily"/>
</dbReference>
<dbReference type="PRINTS" id="PR00038">
    <property type="entry name" value="HTHLUXR"/>
</dbReference>
<dbReference type="SMART" id="SM00421">
    <property type="entry name" value="HTH_LUXR"/>
    <property type="match status" value="1"/>
</dbReference>
<dbReference type="InterPro" id="IPR058245">
    <property type="entry name" value="NreC/VraR/RcsB-like_REC"/>
</dbReference>
<dbReference type="InterPro" id="IPR000792">
    <property type="entry name" value="Tscrpt_reg_LuxR_C"/>
</dbReference>
<dbReference type="InterPro" id="IPR039420">
    <property type="entry name" value="WalR-like"/>
</dbReference>
<dbReference type="SMART" id="SM00448">
    <property type="entry name" value="REC"/>
    <property type="match status" value="1"/>
</dbReference>
<dbReference type="Pfam" id="PF00196">
    <property type="entry name" value="GerE"/>
    <property type="match status" value="1"/>
</dbReference>
<keyword evidence="4" id="KW-0804">Transcription</keyword>
<proteinExistence type="predicted"/>
<keyword evidence="9" id="KW-1185">Reference proteome</keyword>
<dbReference type="Gene3D" id="3.40.50.2300">
    <property type="match status" value="1"/>
</dbReference>
<dbReference type="CDD" id="cd06170">
    <property type="entry name" value="LuxR_C_like"/>
    <property type="match status" value="1"/>
</dbReference>
<feature type="modified residue" description="4-aspartylphosphate" evidence="5">
    <location>
        <position position="54"/>
    </location>
</feature>
<evidence type="ECO:0000313" key="8">
    <source>
        <dbReference type="EMBL" id="MDF0705895.1"/>
    </source>
</evidence>